<sequence>MVLWQCPCTITIEGGNTCQCHWPVKIEERDPSLDSWVQKIPERHHSTLCRGPVRDLTPKGYHTEPNLVQNSITDPKMGRGRVGGK</sequence>
<keyword evidence="3" id="KW-1185">Reference proteome</keyword>
<organism evidence="2 3">
    <name type="scientific">Araneus ventricosus</name>
    <name type="common">Orbweaver spider</name>
    <name type="synonym">Epeira ventricosa</name>
    <dbReference type="NCBI Taxonomy" id="182803"/>
    <lineage>
        <taxon>Eukaryota</taxon>
        <taxon>Metazoa</taxon>
        <taxon>Ecdysozoa</taxon>
        <taxon>Arthropoda</taxon>
        <taxon>Chelicerata</taxon>
        <taxon>Arachnida</taxon>
        <taxon>Araneae</taxon>
        <taxon>Araneomorphae</taxon>
        <taxon>Entelegynae</taxon>
        <taxon>Araneoidea</taxon>
        <taxon>Araneidae</taxon>
        <taxon>Araneus</taxon>
    </lineage>
</organism>
<dbReference type="AlphaFoldDB" id="A0A4Y2IVQ0"/>
<protein>
    <submittedName>
        <fullName evidence="2">Uncharacterized protein</fullName>
    </submittedName>
</protein>
<evidence type="ECO:0000313" key="2">
    <source>
        <dbReference type="EMBL" id="GBM81664.1"/>
    </source>
</evidence>
<evidence type="ECO:0000256" key="1">
    <source>
        <dbReference type="SAM" id="MobiDB-lite"/>
    </source>
</evidence>
<evidence type="ECO:0000313" key="3">
    <source>
        <dbReference type="Proteomes" id="UP000499080"/>
    </source>
</evidence>
<name>A0A4Y2IVQ0_ARAVE</name>
<dbReference type="Proteomes" id="UP000499080">
    <property type="component" value="Unassembled WGS sequence"/>
</dbReference>
<dbReference type="EMBL" id="BGPR01002959">
    <property type="protein sequence ID" value="GBM81664.1"/>
    <property type="molecule type" value="Genomic_DNA"/>
</dbReference>
<proteinExistence type="predicted"/>
<accession>A0A4Y2IVQ0</accession>
<gene>
    <name evidence="2" type="ORF">AVEN_82579_1</name>
</gene>
<feature type="region of interest" description="Disordered" evidence="1">
    <location>
        <begin position="55"/>
        <end position="85"/>
    </location>
</feature>
<comment type="caution">
    <text evidence="2">The sequence shown here is derived from an EMBL/GenBank/DDBJ whole genome shotgun (WGS) entry which is preliminary data.</text>
</comment>
<reference evidence="2 3" key="1">
    <citation type="journal article" date="2019" name="Sci. Rep.">
        <title>Orb-weaving spider Araneus ventricosus genome elucidates the spidroin gene catalogue.</title>
        <authorList>
            <person name="Kono N."/>
            <person name="Nakamura H."/>
            <person name="Ohtoshi R."/>
            <person name="Moran D.A.P."/>
            <person name="Shinohara A."/>
            <person name="Yoshida Y."/>
            <person name="Fujiwara M."/>
            <person name="Mori M."/>
            <person name="Tomita M."/>
            <person name="Arakawa K."/>
        </authorList>
    </citation>
    <scope>NUCLEOTIDE SEQUENCE [LARGE SCALE GENOMIC DNA]</scope>
</reference>